<organism evidence="1 2">
    <name type="scientific">Pseudarthrobacter siccitolerans</name>
    <dbReference type="NCBI Taxonomy" id="861266"/>
    <lineage>
        <taxon>Bacteria</taxon>
        <taxon>Bacillati</taxon>
        <taxon>Actinomycetota</taxon>
        <taxon>Actinomycetes</taxon>
        <taxon>Micrococcales</taxon>
        <taxon>Micrococcaceae</taxon>
        <taxon>Pseudarthrobacter</taxon>
    </lineage>
</organism>
<reference evidence="2" key="1">
    <citation type="journal article" date="2014" name="Genome Announc.">
        <title>Genome Sequence of Arthrobacter siccitolerans 4J27, a Xeroprotectant-Producing Desiccation-Tolerant Microorganism.</title>
        <authorList>
            <person name="Manzanera M."/>
            <person name="Santa-Cruz-Calvo L."/>
            <person name="Vilchez J.I."/>
            <person name="Garcia-Fontana C."/>
            <person name="Silva-Castro G.A."/>
            <person name="Calvo C."/>
            <person name="Gonzalez-Lopez J."/>
        </authorList>
    </citation>
    <scope>NUCLEOTIDE SEQUENCE [LARGE SCALE GENOMIC DNA]</scope>
    <source>
        <strain evidence="2">4J27</strain>
    </source>
</reference>
<protein>
    <submittedName>
        <fullName evidence="1">Uncharacterized protein</fullName>
    </submittedName>
</protein>
<evidence type="ECO:0000313" key="2">
    <source>
        <dbReference type="Proteomes" id="UP000035722"/>
    </source>
</evidence>
<dbReference type="AlphaFoldDB" id="A0A024H047"/>
<gene>
    <name evidence="1" type="ORF">ARTSIC4J27_1190</name>
</gene>
<sequence>MVGSRGLPGVDNFCTLNGQQRPCPAQPVVPGTVYAAQGRS</sequence>
<comment type="caution">
    <text evidence="1">The sequence shown here is derived from an EMBL/GenBank/DDBJ whole genome shotgun (WGS) entry which is preliminary data.</text>
</comment>
<proteinExistence type="predicted"/>
<keyword evidence="2" id="KW-1185">Reference proteome</keyword>
<dbReference type="Proteomes" id="UP000035722">
    <property type="component" value="Unassembled WGS sequence"/>
</dbReference>
<dbReference type="EMBL" id="CAQI01000034">
    <property type="protein sequence ID" value="CCQ45252.1"/>
    <property type="molecule type" value="Genomic_DNA"/>
</dbReference>
<accession>A0A024H047</accession>
<evidence type="ECO:0000313" key="1">
    <source>
        <dbReference type="EMBL" id="CCQ45252.1"/>
    </source>
</evidence>
<name>A0A024H047_9MICC</name>